<reference evidence="5" key="1">
    <citation type="submission" date="2016-10" db="EMBL/GenBank/DDBJ databases">
        <title>CRISPR-Cas defence system in Roseofilum reptotaenium: evidence of a bacteriophage-cyanobacterium arms race in the coral black band disease.</title>
        <authorList>
            <person name="Buerger P."/>
            <person name="Wood-Charlson E.M."/>
            <person name="Weynberg K.D."/>
            <person name="Willis B."/>
            <person name="Van Oppen M.J."/>
        </authorList>
    </citation>
    <scope>NUCLEOTIDE SEQUENCE [LARGE SCALE GENOMIC DNA]</scope>
    <source>
        <strain evidence="5">AO1-A</strain>
    </source>
</reference>
<name>A0A1L9QW79_9CYAN</name>
<dbReference type="PANTHER" id="PTHR36852:SF1">
    <property type="entry name" value="PROTEIN GVPL 2"/>
    <property type="match status" value="1"/>
</dbReference>
<feature type="coiled-coil region" evidence="4">
    <location>
        <begin position="121"/>
        <end position="148"/>
    </location>
</feature>
<organism evidence="5 6">
    <name type="scientific">Roseofilum reptotaenium AO1-A</name>
    <dbReference type="NCBI Taxonomy" id="1925591"/>
    <lineage>
        <taxon>Bacteria</taxon>
        <taxon>Bacillati</taxon>
        <taxon>Cyanobacteriota</taxon>
        <taxon>Cyanophyceae</taxon>
        <taxon>Desertifilales</taxon>
        <taxon>Desertifilaceae</taxon>
        <taxon>Roseofilum</taxon>
    </lineage>
</organism>
<evidence type="ECO:0000313" key="6">
    <source>
        <dbReference type="Proteomes" id="UP000183940"/>
    </source>
</evidence>
<evidence type="ECO:0000256" key="1">
    <source>
        <dbReference type="ARBA" id="ARBA00022987"/>
    </source>
</evidence>
<sequence>MNDCSAFYLYGIFPSPGPQHLDLLGLDKQPVHAHQVDGFAFLCSEAKQDRYLASRRNLLCHEQVLEEAMQAGYRTVLPLQFGLTVENWQEVQALLIEPYREQLKHLFEKLKGYREVSVKVLWEMEEELQQLLAENEELRAKRDRLEGQPLAMDQVIGIGQALEQALQHRQDGIIAQFQQVLNPLAIEVIENESLTDAMIYNTAYLIPWDDEPKFSQQVEHLDQQFEGRLRIRYNNFTAPFNFAKLED</sequence>
<dbReference type="InterPro" id="IPR009430">
    <property type="entry name" value="GvpL/GvpF"/>
</dbReference>
<gene>
    <name evidence="5" type="ORF">BI308_03835</name>
</gene>
<dbReference type="AlphaFoldDB" id="A0A1L9QW79"/>
<evidence type="ECO:0000256" key="3">
    <source>
        <dbReference type="ARBA" id="ARBA00035643"/>
    </source>
</evidence>
<keyword evidence="1" id="KW-0304">Gas vesicle</keyword>
<accession>A0A1L9QW79</accession>
<protein>
    <submittedName>
        <fullName evidence="5">Protein gvpF/L</fullName>
    </submittedName>
</protein>
<keyword evidence="6" id="KW-1185">Reference proteome</keyword>
<dbReference type="EMBL" id="MLAW01000004">
    <property type="protein sequence ID" value="OJJ26955.1"/>
    <property type="molecule type" value="Genomic_DNA"/>
</dbReference>
<dbReference type="Pfam" id="PF06386">
    <property type="entry name" value="GvpL_GvpF"/>
    <property type="match status" value="1"/>
</dbReference>
<evidence type="ECO:0000313" key="5">
    <source>
        <dbReference type="EMBL" id="OJJ26955.1"/>
    </source>
</evidence>
<dbReference type="Proteomes" id="UP000183940">
    <property type="component" value="Unassembled WGS sequence"/>
</dbReference>
<evidence type="ECO:0000256" key="4">
    <source>
        <dbReference type="SAM" id="Coils"/>
    </source>
</evidence>
<comment type="caution">
    <text evidence="5">The sequence shown here is derived from an EMBL/GenBank/DDBJ whole genome shotgun (WGS) entry which is preliminary data.</text>
</comment>
<dbReference type="GO" id="GO:0031412">
    <property type="term" value="P:gas vesicle organization"/>
    <property type="evidence" value="ECO:0007669"/>
    <property type="project" value="InterPro"/>
</dbReference>
<evidence type="ECO:0000256" key="2">
    <source>
        <dbReference type="ARBA" id="ARBA00035108"/>
    </source>
</evidence>
<dbReference type="STRING" id="1925591.BI308_03835"/>
<comment type="similarity">
    <text evidence="3">Belongs to the gas vesicle GvpF/GvpL family.</text>
</comment>
<comment type="subcellular location">
    <subcellularLocation>
        <location evidence="2">Gas vesicle</location>
    </subcellularLocation>
</comment>
<proteinExistence type="inferred from homology"/>
<dbReference type="GO" id="GO:0031411">
    <property type="term" value="C:gas vesicle"/>
    <property type="evidence" value="ECO:0007669"/>
    <property type="project" value="UniProtKB-SubCell"/>
</dbReference>
<keyword evidence="4" id="KW-0175">Coiled coil</keyword>
<dbReference type="PANTHER" id="PTHR36852">
    <property type="entry name" value="PROTEIN GVPL 2"/>
    <property type="match status" value="1"/>
</dbReference>